<dbReference type="PANTHER" id="PTHR47710:SF1">
    <property type="entry name" value="ADENINE NUCLEOTIDE ALPHA HYDROLASES-LIKE SUPERFAMILY PROTEIN"/>
    <property type="match status" value="1"/>
</dbReference>
<keyword evidence="2" id="KW-1185">Reference proteome</keyword>
<dbReference type="InterPro" id="IPR044187">
    <property type="entry name" value="At3g01520-like_plant"/>
</dbReference>
<sequence>MKKKPVWRNEGDSSPDSSGLCFLNSPKPQIGIRHSSPDSSLSFKRLIPIAALSTSSPTLGLADTLHGKVLRIQQAFPLHPLKPSRVMVAVNESMIKGYTHASISSKKAFEWTLRKIVRDNTSGFKLLLLHVQVQDEDGYHPLSFFILFLKLLFLLTFVTTLLVFKVYVILKFWFGVCLIVSYC</sequence>
<reference evidence="2" key="1">
    <citation type="journal article" date="2019" name="Database">
        <title>The radish genome database (RadishGD): an integrated information resource for radish genomics.</title>
        <authorList>
            <person name="Yu H.J."/>
            <person name="Baek S."/>
            <person name="Lee Y.J."/>
            <person name="Cho A."/>
            <person name="Mun J.H."/>
        </authorList>
    </citation>
    <scope>NUCLEOTIDE SEQUENCE [LARGE SCALE GENOMIC DNA]</scope>
    <source>
        <strain evidence="2">cv. WK10039</strain>
    </source>
</reference>
<dbReference type="PANTHER" id="PTHR47710">
    <property type="entry name" value="ADENINE NUCLEOTIDE ALPHA HYDROLASES-LIKE SUPERFAMILY PROTEIN"/>
    <property type="match status" value="1"/>
</dbReference>
<accession>A0A9W3CG96</accession>
<keyword evidence="1" id="KW-1133">Transmembrane helix</keyword>
<dbReference type="AlphaFoldDB" id="A0A9W3CG96"/>
<gene>
    <name evidence="3" type="primary">LOC108830553</name>
</gene>
<dbReference type="OrthoDB" id="843225at2759"/>
<feature type="transmembrane region" description="Helical" evidence="1">
    <location>
        <begin position="142"/>
        <end position="164"/>
    </location>
</feature>
<evidence type="ECO:0000313" key="2">
    <source>
        <dbReference type="Proteomes" id="UP000504610"/>
    </source>
</evidence>
<evidence type="ECO:0000256" key="1">
    <source>
        <dbReference type="SAM" id="Phobius"/>
    </source>
</evidence>
<dbReference type="InterPro" id="IPR014729">
    <property type="entry name" value="Rossmann-like_a/b/a_fold"/>
</dbReference>
<dbReference type="RefSeq" id="XP_056850549.1">
    <property type="nucleotide sequence ID" value="XM_056994569.1"/>
</dbReference>
<keyword evidence="1" id="KW-0472">Membrane</keyword>
<organism evidence="2 3">
    <name type="scientific">Raphanus sativus</name>
    <name type="common">Radish</name>
    <name type="synonym">Raphanus raphanistrum var. sativus</name>
    <dbReference type="NCBI Taxonomy" id="3726"/>
    <lineage>
        <taxon>Eukaryota</taxon>
        <taxon>Viridiplantae</taxon>
        <taxon>Streptophyta</taxon>
        <taxon>Embryophyta</taxon>
        <taxon>Tracheophyta</taxon>
        <taxon>Spermatophyta</taxon>
        <taxon>Magnoliopsida</taxon>
        <taxon>eudicotyledons</taxon>
        <taxon>Gunneridae</taxon>
        <taxon>Pentapetalae</taxon>
        <taxon>rosids</taxon>
        <taxon>malvids</taxon>
        <taxon>Brassicales</taxon>
        <taxon>Brassicaceae</taxon>
        <taxon>Brassiceae</taxon>
        <taxon>Raphanus</taxon>
    </lineage>
</organism>
<dbReference type="Proteomes" id="UP000504610">
    <property type="component" value="Chromosome 2"/>
</dbReference>
<keyword evidence="1" id="KW-0812">Transmembrane</keyword>
<proteinExistence type="predicted"/>
<reference evidence="3" key="2">
    <citation type="submission" date="2025-08" db="UniProtKB">
        <authorList>
            <consortium name="RefSeq"/>
        </authorList>
    </citation>
    <scope>IDENTIFICATION</scope>
    <source>
        <tissue evidence="3">Leaf</tissue>
    </source>
</reference>
<dbReference type="GeneID" id="108830553"/>
<dbReference type="Gene3D" id="3.40.50.620">
    <property type="entry name" value="HUPs"/>
    <property type="match status" value="1"/>
</dbReference>
<protein>
    <submittedName>
        <fullName evidence="3">Uncharacterized protein LOC108830553</fullName>
    </submittedName>
</protein>
<name>A0A9W3CG96_RAPSA</name>
<dbReference type="KEGG" id="rsz:108830553"/>
<evidence type="ECO:0000313" key="3">
    <source>
        <dbReference type="RefSeq" id="XP_056850549.1"/>
    </source>
</evidence>
<dbReference type="GO" id="GO:0016208">
    <property type="term" value="F:AMP binding"/>
    <property type="evidence" value="ECO:0007669"/>
    <property type="project" value="TreeGrafter"/>
</dbReference>